<dbReference type="InterPro" id="IPR016059">
    <property type="entry name" value="DNA_ligase_ATP-dep_CS"/>
</dbReference>
<dbReference type="Proteomes" id="UP001059859">
    <property type="component" value="Chromosome"/>
</dbReference>
<evidence type="ECO:0000256" key="18">
    <source>
        <dbReference type="ARBA" id="ARBA00023268"/>
    </source>
</evidence>
<keyword evidence="15" id="KW-0233">DNA recombination</keyword>
<dbReference type="EC" id="6.5.1.1" evidence="2"/>
<dbReference type="EMBL" id="CP104275">
    <property type="protein sequence ID" value="UWX97184.1"/>
    <property type="molecule type" value="Genomic_DNA"/>
</dbReference>
<dbReference type="PROSITE" id="PS00697">
    <property type="entry name" value="DNA_LIGASE_A1"/>
    <property type="match status" value="1"/>
</dbReference>
<dbReference type="InterPro" id="IPR012309">
    <property type="entry name" value="DNA_ligase_ATP-dep_C"/>
</dbReference>
<keyword evidence="7" id="KW-0479">Metal-binding</keyword>
<accession>A0ABY5YSB6</accession>
<dbReference type="CDD" id="cd07906">
    <property type="entry name" value="Adenylation_DNA_ligase_LigD_LigC"/>
    <property type="match status" value="1"/>
</dbReference>
<keyword evidence="9" id="KW-0227">DNA damage</keyword>
<dbReference type="InterPro" id="IPR014144">
    <property type="entry name" value="LigD_PE_domain"/>
</dbReference>
<dbReference type="Gene3D" id="3.90.920.10">
    <property type="entry name" value="DNA primase, PRIM domain"/>
    <property type="match status" value="1"/>
</dbReference>
<dbReference type="InterPro" id="IPR052171">
    <property type="entry name" value="NHEJ_LigD"/>
</dbReference>
<evidence type="ECO:0000256" key="19">
    <source>
        <dbReference type="ARBA" id="ARBA00029943"/>
    </source>
</evidence>
<dbReference type="CDD" id="cd07971">
    <property type="entry name" value="OBF_DNA_ligase_LigD"/>
    <property type="match status" value="1"/>
</dbReference>
<name>A0ABY5YSB6_9MICC</name>
<keyword evidence="16" id="KW-0234">DNA repair</keyword>
<dbReference type="InterPro" id="IPR012310">
    <property type="entry name" value="DNA_ligase_ATP-dep_cent"/>
</dbReference>
<evidence type="ECO:0000256" key="12">
    <source>
        <dbReference type="ARBA" id="ARBA00022840"/>
    </source>
</evidence>
<keyword evidence="6" id="KW-0540">Nuclease</keyword>
<evidence type="ECO:0000256" key="3">
    <source>
        <dbReference type="ARBA" id="ARBA00022598"/>
    </source>
</evidence>
<evidence type="ECO:0000256" key="7">
    <source>
        <dbReference type="ARBA" id="ARBA00022723"/>
    </source>
</evidence>
<dbReference type="Pfam" id="PF21686">
    <property type="entry name" value="LigD_Prim-Pol"/>
    <property type="match status" value="1"/>
</dbReference>
<comment type="cofactor">
    <cofactor evidence="1">
        <name>Mn(2+)</name>
        <dbReference type="ChEBI" id="CHEBI:29035"/>
    </cofactor>
</comment>
<dbReference type="PROSITE" id="PS50160">
    <property type="entry name" value="DNA_LIGASE_A3"/>
    <property type="match status" value="1"/>
</dbReference>
<evidence type="ECO:0000256" key="23">
    <source>
        <dbReference type="SAM" id="MobiDB-lite"/>
    </source>
</evidence>
<keyword evidence="17" id="KW-0464">Manganese</keyword>
<feature type="compositionally biased region" description="Low complexity" evidence="23">
    <location>
        <begin position="502"/>
        <end position="515"/>
    </location>
</feature>
<comment type="similarity">
    <text evidence="21">In the C-terminal section; belongs to the ATP-dependent DNA ligase family.</text>
</comment>
<gene>
    <name evidence="25" type="ORF">N2K95_00250</name>
</gene>
<evidence type="ECO:0000256" key="20">
    <source>
        <dbReference type="ARBA" id="ARBA00034003"/>
    </source>
</evidence>
<protein>
    <recommendedName>
        <fullName evidence="2">DNA ligase (ATP)</fullName>
        <ecNumber evidence="2">6.5.1.1</ecNumber>
    </recommendedName>
    <alternativeName>
        <fullName evidence="19">NHEJ DNA polymerase</fullName>
    </alternativeName>
</protein>
<evidence type="ECO:0000256" key="17">
    <source>
        <dbReference type="ARBA" id="ARBA00023211"/>
    </source>
</evidence>
<dbReference type="Gene3D" id="3.30.1490.70">
    <property type="match status" value="1"/>
</dbReference>
<evidence type="ECO:0000256" key="2">
    <source>
        <dbReference type="ARBA" id="ARBA00012727"/>
    </source>
</evidence>
<dbReference type="SUPFAM" id="SSF50249">
    <property type="entry name" value="Nucleic acid-binding proteins"/>
    <property type="match status" value="1"/>
</dbReference>
<keyword evidence="13" id="KW-0239">DNA-directed DNA polymerase</keyword>
<dbReference type="Pfam" id="PF13298">
    <property type="entry name" value="LigD_N"/>
    <property type="match status" value="1"/>
</dbReference>
<keyword evidence="18" id="KW-0511">Multifunctional enzyme</keyword>
<dbReference type="Pfam" id="PF01068">
    <property type="entry name" value="DNA_ligase_A_M"/>
    <property type="match status" value="1"/>
</dbReference>
<feature type="domain" description="ATP-dependent DNA ligase family profile" evidence="24">
    <location>
        <begin position="667"/>
        <end position="792"/>
    </location>
</feature>
<evidence type="ECO:0000313" key="26">
    <source>
        <dbReference type="Proteomes" id="UP001059859"/>
    </source>
</evidence>
<dbReference type="SUPFAM" id="SSF56091">
    <property type="entry name" value="DNA ligase/mRNA capping enzyme, catalytic domain"/>
    <property type="match status" value="1"/>
</dbReference>
<keyword evidence="14" id="KW-0238">DNA-binding</keyword>
<evidence type="ECO:0000256" key="11">
    <source>
        <dbReference type="ARBA" id="ARBA00022839"/>
    </source>
</evidence>
<dbReference type="PANTHER" id="PTHR42705">
    <property type="entry name" value="BIFUNCTIONAL NON-HOMOLOGOUS END JOINING PROTEIN LIGD"/>
    <property type="match status" value="1"/>
</dbReference>
<keyword evidence="5" id="KW-0548">Nucleotidyltransferase</keyword>
<organism evidence="25 26">
    <name type="scientific">Arthrobacter zhaoxinii</name>
    <dbReference type="NCBI Taxonomy" id="2964616"/>
    <lineage>
        <taxon>Bacteria</taxon>
        <taxon>Bacillati</taxon>
        <taxon>Actinomycetota</taxon>
        <taxon>Actinomycetes</taxon>
        <taxon>Micrococcales</taxon>
        <taxon>Micrococcaceae</taxon>
        <taxon>Arthrobacter</taxon>
    </lineage>
</organism>
<keyword evidence="26" id="KW-1185">Reference proteome</keyword>
<evidence type="ECO:0000256" key="22">
    <source>
        <dbReference type="ARBA" id="ARBA00049990"/>
    </source>
</evidence>
<dbReference type="NCBIfam" id="TIGR02779">
    <property type="entry name" value="NHEJ_ligase_lig"/>
    <property type="match status" value="1"/>
</dbReference>
<dbReference type="Pfam" id="PF04679">
    <property type="entry name" value="DNA_ligase_A_C"/>
    <property type="match status" value="1"/>
</dbReference>
<dbReference type="InterPro" id="IPR012340">
    <property type="entry name" value="NA-bd_OB-fold"/>
</dbReference>
<evidence type="ECO:0000256" key="5">
    <source>
        <dbReference type="ARBA" id="ARBA00022695"/>
    </source>
</evidence>
<dbReference type="Gene3D" id="2.40.50.140">
    <property type="entry name" value="Nucleic acid-binding proteins"/>
    <property type="match status" value="1"/>
</dbReference>
<evidence type="ECO:0000256" key="13">
    <source>
        <dbReference type="ARBA" id="ARBA00022932"/>
    </source>
</evidence>
<keyword evidence="3 25" id="KW-0436">Ligase</keyword>
<evidence type="ECO:0000256" key="9">
    <source>
        <dbReference type="ARBA" id="ARBA00022763"/>
    </source>
</evidence>
<evidence type="ECO:0000259" key="24">
    <source>
        <dbReference type="PROSITE" id="PS50160"/>
    </source>
</evidence>
<sequence length="883" mass="95561">MATGGGKQQETVSVEGHRLRLTNLDKVLYPETGTTKADVISYYAAVAEFMLPHSRNRAATRKRWVHGVGTPEHPGQVFFQKNIEDSAPSWVKRFSIEHKTSTNTYPLVNDLATLTWLAQSAALEIHVPQWQFGPRGRIGNADRMVLDLDPGEGAGLAECAEVARLARVILADMGLDARPVTSGSKGIHLYAALDGSQSSDDINAVAHELARALEADHPDLVVSDMKKARRLGKVLVDWSQNNGNKTTICPYSLRGRFTPTVAAPRTWEELEDPHLAQLDYLQVLDRVGSGSDPLAGMESGAFAEESLEEATADSGEASGAVRSAGGGTDRLIKYRSMRDAAKTPEPVPEEASTPSEGNSFVIQEHHARRLHWDFRLEHDGVLVSWALPKGPPSTSGKNNLAVQTEDHPLDYGKFEGHIPKGEYGGGDVTIWDHGTYEREKWRDGKEVIAVLHGQPDGGLAREGAADRRYALIHTGSGGDKANNNWLIHLMKNQPKPGEKGTPEAPASPSAAATADTPEETPESPTESVAAAARTRPATAAAPAKTASVDVGKVARDADDASVPAVDPMLATLGSRAEINDDDEWAFEMKWDGVRAVVTVTPEGTRLLSRNGNDMTAAYPELQDLSAHLNGERAVLDAEIVALNKAGRPDFGLLQPRMHLTKPREIAAAAGRTPVHLMVFDLLWLDGNSLADLTYEQRREILEQAVEPVPDGHLQVPPALDMSMDEAVAASKELGLEGVMAKRRSSTYAPGRRSKNWVKLKNQLTQEVVVVGWRPGQGNRQNKVGSLLVAVPDGVDLRYIGRVGSGLSEKDLATIGPRLKKMSRKTAPLDDVPSADASDAQWVRPALVGEVTFSERTGTGKLRHPVWRGLRPDKKPSDVVVETA</sequence>
<evidence type="ECO:0000256" key="10">
    <source>
        <dbReference type="ARBA" id="ARBA00022801"/>
    </source>
</evidence>
<comment type="similarity">
    <text evidence="22">In the N-terminal section; belongs to the LigD polymerase family.</text>
</comment>
<evidence type="ECO:0000256" key="4">
    <source>
        <dbReference type="ARBA" id="ARBA00022679"/>
    </source>
</evidence>
<evidence type="ECO:0000256" key="14">
    <source>
        <dbReference type="ARBA" id="ARBA00023125"/>
    </source>
</evidence>
<dbReference type="NCBIfam" id="TIGR02777">
    <property type="entry name" value="LigD_PE_dom"/>
    <property type="match status" value="1"/>
</dbReference>
<dbReference type="InterPro" id="IPR014146">
    <property type="entry name" value="LigD_ligase_dom"/>
</dbReference>
<dbReference type="NCBIfam" id="NF007210">
    <property type="entry name" value="PRK09632.1"/>
    <property type="match status" value="1"/>
</dbReference>
<dbReference type="PANTHER" id="PTHR42705:SF2">
    <property type="entry name" value="BIFUNCTIONAL NON-HOMOLOGOUS END JOINING PROTEIN LIGD"/>
    <property type="match status" value="1"/>
</dbReference>
<dbReference type="InterPro" id="IPR033649">
    <property type="entry name" value="MtLigD_Pol-like"/>
</dbReference>
<dbReference type="NCBIfam" id="TIGR02778">
    <property type="entry name" value="ligD_pol"/>
    <property type="match status" value="1"/>
</dbReference>
<dbReference type="GO" id="GO:0003910">
    <property type="term" value="F:DNA ligase (ATP) activity"/>
    <property type="evidence" value="ECO:0007669"/>
    <property type="project" value="UniProtKB-EC"/>
</dbReference>
<keyword evidence="4" id="KW-0808">Transferase</keyword>
<evidence type="ECO:0000256" key="8">
    <source>
        <dbReference type="ARBA" id="ARBA00022741"/>
    </source>
</evidence>
<evidence type="ECO:0000256" key="21">
    <source>
        <dbReference type="ARBA" id="ARBA00049981"/>
    </source>
</evidence>
<dbReference type="InterPro" id="IPR014145">
    <property type="entry name" value="LigD_pol_dom"/>
</dbReference>
<feature type="region of interest" description="Disordered" evidence="23">
    <location>
        <begin position="491"/>
        <end position="548"/>
    </location>
</feature>
<proteinExistence type="inferred from homology"/>
<evidence type="ECO:0000313" key="25">
    <source>
        <dbReference type="EMBL" id="UWX97184.1"/>
    </source>
</evidence>
<keyword evidence="11" id="KW-0269">Exonuclease</keyword>
<feature type="compositionally biased region" description="Low complexity" evidence="23">
    <location>
        <begin position="522"/>
        <end position="546"/>
    </location>
</feature>
<evidence type="ECO:0000256" key="15">
    <source>
        <dbReference type="ARBA" id="ARBA00023172"/>
    </source>
</evidence>
<reference evidence="25" key="1">
    <citation type="submission" date="2022-09" db="EMBL/GenBank/DDBJ databases">
        <title>Novel species in genus Arthrobacter.</title>
        <authorList>
            <person name="Liu Y."/>
        </authorList>
    </citation>
    <scope>NUCLEOTIDE SEQUENCE</scope>
    <source>
        <strain evidence="25">Zg-Y815</strain>
    </source>
</reference>
<evidence type="ECO:0000256" key="6">
    <source>
        <dbReference type="ARBA" id="ARBA00022722"/>
    </source>
</evidence>
<evidence type="ECO:0000256" key="16">
    <source>
        <dbReference type="ARBA" id="ARBA00023204"/>
    </source>
</evidence>
<keyword evidence="12" id="KW-0067">ATP-binding</keyword>
<keyword evidence="8" id="KW-0547">Nucleotide-binding</keyword>
<keyword evidence="10" id="KW-0378">Hydrolase</keyword>
<comment type="catalytic activity">
    <reaction evidence="20">
        <text>ATP + (deoxyribonucleotide)n-3'-hydroxyl + 5'-phospho-(deoxyribonucleotide)m = (deoxyribonucleotide)n+m + AMP + diphosphate.</text>
        <dbReference type="EC" id="6.5.1.1"/>
    </reaction>
</comment>
<dbReference type="CDD" id="cd04863">
    <property type="entry name" value="MtLigD_Pol_like"/>
    <property type="match status" value="1"/>
</dbReference>
<evidence type="ECO:0000256" key="1">
    <source>
        <dbReference type="ARBA" id="ARBA00001936"/>
    </source>
</evidence>
<dbReference type="Gene3D" id="3.30.470.30">
    <property type="entry name" value="DNA ligase/mRNA capping enzyme"/>
    <property type="match status" value="1"/>
</dbReference>
<dbReference type="RefSeq" id="WP_260652423.1">
    <property type="nucleotide sequence ID" value="NZ_CP104275.1"/>
</dbReference>